<evidence type="ECO:0000313" key="2">
    <source>
        <dbReference type="Proteomes" id="UP000238762"/>
    </source>
</evidence>
<name>A0A2T1C8J2_9CYAN</name>
<sequence length="65" mass="7550">MNLSPKAIRFIIEALDYRIEAYQQHLQLENLDEDEASDITNDALFLESLRQELTNNLRVITSQSV</sequence>
<evidence type="ECO:0000313" key="1">
    <source>
        <dbReference type="EMBL" id="PSB04595.1"/>
    </source>
</evidence>
<accession>A0A2T1C8J2</accession>
<reference evidence="1 2" key="2">
    <citation type="submission" date="2018-03" db="EMBL/GenBank/DDBJ databases">
        <title>The ancient ancestry and fast evolution of plastids.</title>
        <authorList>
            <person name="Moore K.R."/>
            <person name="Magnabosco C."/>
            <person name="Momper L."/>
            <person name="Gold D.A."/>
            <person name="Bosak T."/>
            <person name="Fournier G.P."/>
        </authorList>
    </citation>
    <scope>NUCLEOTIDE SEQUENCE [LARGE SCALE GENOMIC DNA]</scope>
    <source>
        <strain evidence="1 2">CCAP 1448/3</strain>
    </source>
</reference>
<dbReference type="EMBL" id="PVWJ01000010">
    <property type="protein sequence ID" value="PSB04595.1"/>
    <property type="molecule type" value="Genomic_DNA"/>
</dbReference>
<dbReference type="Proteomes" id="UP000238762">
    <property type="component" value="Unassembled WGS sequence"/>
</dbReference>
<reference evidence="1 2" key="1">
    <citation type="submission" date="2018-02" db="EMBL/GenBank/DDBJ databases">
        <authorList>
            <person name="Cohen D.B."/>
            <person name="Kent A.D."/>
        </authorList>
    </citation>
    <scope>NUCLEOTIDE SEQUENCE [LARGE SCALE GENOMIC DNA]</scope>
    <source>
        <strain evidence="1 2">CCAP 1448/3</strain>
    </source>
</reference>
<proteinExistence type="predicted"/>
<dbReference type="RefSeq" id="WP_106287228.1">
    <property type="nucleotide sequence ID" value="NZ_CAWNTC010000177.1"/>
</dbReference>
<gene>
    <name evidence="1" type="ORF">C7B64_03325</name>
</gene>
<keyword evidence="2" id="KW-1185">Reference proteome</keyword>
<comment type="caution">
    <text evidence="1">The sequence shown here is derived from an EMBL/GenBank/DDBJ whole genome shotgun (WGS) entry which is preliminary data.</text>
</comment>
<organism evidence="1 2">
    <name type="scientific">Merismopedia glauca CCAP 1448/3</name>
    <dbReference type="NCBI Taxonomy" id="1296344"/>
    <lineage>
        <taxon>Bacteria</taxon>
        <taxon>Bacillati</taxon>
        <taxon>Cyanobacteriota</taxon>
        <taxon>Cyanophyceae</taxon>
        <taxon>Synechococcales</taxon>
        <taxon>Merismopediaceae</taxon>
        <taxon>Merismopedia</taxon>
    </lineage>
</organism>
<protein>
    <submittedName>
        <fullName evidence="1">Uncharacterized protein</fullName>
    </submittedName>
</protein>
<dbReference type="AlphaFoldDB" id="A0A2T1C8J2"/>
<dbReference type="OrthoDB" id="518052at2"/>